<evidence type="ECO:0000313" key="13">
    <source>
        <dbReference type="Proteomes" id="UP000067243"/>
    </source>
</evidence>
<dbReference type="CDD" id="cd20070">
    <property type="entry name" value="5TM_YidC_Alb3"/>
    <property type="match status" value="1"/>
</dbReference>
<feature type="transmembrane region" description="Helical" evidence="10">
    <location>
        <begin position="160"/>
        <end position="184"/>
    </location>
</feature>
<evidence type="ECO:0000256" key="10">
    <source>
        <dbReference type="SAM" id="Phobius"/>
    </source>
</evidence>
<dbReference type="KEGG" id="stur:STURON_001086"/>
<comment type="subcellular location">
    <subcellularLocation>
        <location evidence="1">Cell membrane</location>
        <topology evidence="1">Multi-pass membrane protein</topology>
    </subcellularLocation>
    <subcellularLocation>
        <location evidence="9">Membrane</location>
        <topology evidence="9">Multi-pass membrane protein</topology>
    </subcellularLocation>
</comment>
<dbReference type="PATRIC" id="fig|216946.3.peg.1122"/>
<keyword evidence="4 9" id="KW-0812">Transmembrane</keyword>
<keyword evidence="6 10" id="KW-1133">Transmembrane helix</keyword>
<dbReference type="PANTHER" id="PTHR12428:SF65">
    <property type="entry name" value="CYTOCHROME C OXIDASE ASSEMBLY PROTEIN COX18, MITOCHONDRIAL"/>
    <property type="match status" value="1"/>
</dbReference>
<evidence type="ECO:0000259" key="11">
    <source>
        <dbReference type="Pfam" id="PF02096"/>
    </source>
</evidence>
<dbReference type="InterPro" id="IPR001708">
    <property type="entry name" value="YidC/ALB3/OXA1/COX18"/>
</dbReference>
<evidence type="ECO:0000256" key="5">
    <source>
        <dbReference type="ARBA" id="ARBA00022927"/>
    </source>
</evidence>
<evidence type="ECO:0000256" key="1">
    <source>
        <dbReference type="ARBA" id="ARBA00004651"/>
    </source>
</evidence>
<dbReference type="InterPro" id="IPR028055">
    <property type="entry name" value="YidC/Oxa/ALB_C"/>
</dbReference>
<comment type="similarity">
    <text evidence="9">Belongs to the OXA1/ALB3/YidC family.</text>
</comment>
<dbReference type="AlphaFoldDB" id="A0A0K1P8V9"/>
<name>A0A0K1P8V9_9MOLU</name>
<dbReference type="GO" id="GO:0032977">
    <property type="term" value="F:membrane insertase activity"/>
    <property type="evidence" value="ECO:0007669"/>
    <property type="project" value="InterPro"/>
</dbReference>
<feature type="domain" description="Membrane insertase YidC/Oxa/ALB C-terminal" evidence="11">
    <location>
        <begin position="167"/>
        <end position="368"/>
    </location>
</feature>
<dbReference type="STRING" id="216946.STURO_v1c10820"/>
<dbReference type="Proteomes" id="UP000067243">
    <property type="component" value="Chromosome"/>
</dbReference>
<dbReference type="GO" id="GO:0015031">
    <property type="term" value="P:protein transport"/>
    <property type="evidence" value="ECO:0007669"/>
    <property type="project" value="UniProtKB-KW"/>
</dbReference>
<feature type="transmembrane region" description="Helical" evidence="10">
    <location>
        <begin position="30"/>
        <end position="51"/>
    </location>
</feature>
<keyword evidence="3" id="KW-1003">Cell membrane</keyword>
<keyword evidence="2" id="KW-0813">Transport</keyword>
<feature type="transmembrane region" description="Helical" evidence="10">
    <location>
        <begin position="284"/>
        <end position="307"/>
    </location>
</feature>
<evidence type="ECO:0000256" key="4">
    <source>
        <dbReference type="ARBA" id="ARBA00022692"/>
    </source>
</evidence>
<proteinExistence type="inferred from homology"/>
<dbReference type="GO" id="GO:0005886">
    <property type="term" value="C:plasma membrane"/>
    <property type="evidence" value="ECO:0007669"/>
    <property type="project" value="UniProtKB-SubCell"/>
</dbReference>
<evidence type="ECO:0000256" key="3">
    <source>
        <dbReference type="ARBA" id="ARBA00022475"/>
    </source>
</evidence>
<dbReference type="Pfam" id="PF02096">
    <property type="entry name" value="60KD_IMP"/>
    <property type="match status" value="1"/>
</dbReference>
<evidence type="ECO:0000256" key="8">
    <source>
        <dbReference type="ARBA" id="ARBA00023186"/>
    </source>
</evidence>
<dbReference type="EMBL" id="CP012328">
    <property type="protein sequence ID" value="AKU80332.1"/>
    <property type="molecule type" value="Genomic_DNA"/>
</dbReference>
<reference evidence="12 13" key="1">
    <citation type="journal article" date="2015" name="Genome Announc.">
        <title>Complete Genome Sequence of Spiroplasma turonicum Strain Tab4cT, a Parasite of a Horse Fly, Haematopota sp. (Diptera: Tabanidae).</title>
        <authorList>
            <person name="Davis R.E."/>
            <person name="Shao J."/>
            <person name="Zhao Y."/>
            <person name="Gasparich G.E."/>
            <person name="Gaynor B.J."/>
            <person name="Donofrio N."/>
        </authorList>
    </citation>
    <scope>NUCLEOTIDE SEQUENCE [LARGE SCALE GENOMIC DNA]</scope>
    <source>
        <strain evidence="12 13">Tab4c</strain>
    </source>
</reference>
<sequence>MNALYKQDYSKYLNNNKGKKKTKKDILKMIWVWTRLFLFLFVIVSMLWGCVQMYQSKYTVAQVSDMAGNKVYSPGTTFEIVIRSLGDYGSKNHWFASDENGNIHEYGLNAISSWSEAFTETASPFYGFFVFPMSFILVGFVRLMAGADSAGVINSSGENYGYIVLASVLFTSIIIRAITLGFTWKTQSNQEKLQLVQAKQAEIQQKYKGSTDPVAKQKQQMETLALYKKEGISPMGSLVSAFLSMPFLFAMFSIVRATHALKIAVVGKITFVDTPWEQITSGNWVYLSLVVVYIPLQVISMFLPMILQAVKRTKKNDSEQQKKARKKQIIMNSVFILVFVFIIFTTASGVAIYWIFSSCFQISQTLIFHYVRETKASRIKKKRERVVMKNKALSEKNKV</sequence>
<dbReference type="PANTHER" id="PTHR12428">
    <property type="entry name" value="OXA1"/>
    <property type="match status" value="1"/>
</dbReference>
<keyword evidence="8" id="KW-0143">Chaperone</keyword>
<accession>A0A0K1P8V9</accession>
<keyword evidence="7 10" id="KW-0472">Membrane</keyword>
<dbReference type="NCBIfam" id="NF002570">
    <property type="entry name" value="PRK02201.1-5"/>
    <property type="match status" value="1"/>
</dbReference>
<evidence type="ECO:0000256" key="7">
    <source>
        <dbReference type="ARBA" id="ARBA00023136"/>
    </source>
</evidence>
<gene>
    <name evidence="12" type="primary">yidC</name>
    <name evidence="12" type="ORF">STURON_001086</name>
</gene>
<dbReference type="InterPro" id="IPR047196">
    <property type="entry name" value="YidC_ALB_C"/>
</dbReference>
<evidence type="ECO:0000256" key="9">
    <source>
        <dbReference type="RuleBase" id="RU003945"/>
    </source>
</evidence>
<protein>
    <submittedName>
        <fullName evidence="12">Inner membrane protein translocase component YidC</fullName>
    </submittedName>
</protein>
<dbReference type="GO" id="GO:0051205">
    <property type="term" value="P:protein insertion into membrane"/>
    <property type="evidence" value="ECO:0007669"/>
    <property type="project" value="TreeGrafter"/>
</dbReference>
<feature type="transmembrane region" description="Helical" evidence="10">
    <location>
        <begin position="235"/>
        <end position="255"/>
    </location>
</feature>
<dbReference type="NCBIfam" id="TIGR03592">
    <property type="entry name" value="yidC_oxa1_cterm"/>
    <property type="match status" value="1"/>
</dbReference>
<organism evidence="12 13">
    <name type="scientific">Spiroplasma turonicum</name>
    <dbReference type="NCBI Taxonomy" id="216946"/>
    <lineage>
        <taxon>Bacteria</taxon>
        <taxon>Bacillati</taxon>
        <taxon>Mycoplasmatota</taxon>
        <taxon>Mollicutes</taxon>
        <taxon>Entomoplasmatales</taxon>
        <taxon>Spiroplasmataceae</taxon>
        <taxon>Spiroplasma</taxon>
    </lineage>
</organism>
<dbReference type="Gene3D" id="1.20.1070.10">
    <property type="entry name" value="Rhodopsin 7-helix transmembrane proteins"/>
    <property type="match status" value="1"/>
</dbReference>
<feature type="transmembrane region" description="Helical" evidence="10">
    <location>
        <begin position="125"/>
        <end position="145"/>
    </location>
</feature>
<evidence type="ECO:0000256" key="6">
    <source>
        <dbReference type="ARBA" id="ARBA00022989"/>
    </source>
</evidence>
<keyword evidence="5" id="KW-0653">Protein transport</keyword>
<keyword evidence="13" id="KW-1185">Reference proteome</keyword>
<feature type="transmembrane region" description="Helical" evidence="10">
    <location>
        <begin position="328"/>
        <end position="345"/>
    </location>
</feature>
<evidence type="ECO:0000313" key="12">
    <source>
        <dbReference type="EMBL" id="AKU80332.1"/>
    </source>
</evidence>
<evidence type="ECO:0000256" key="2">
    <source>
        <dbReference type="ARBA" id="ARBA00022448"/>
    </source>
</evidence>